<feature type="region of interest" description="Disordered" evidence="1">
    <location>
        <begin position="1"/>
        <end position="23"/>
    </location>
</feature>
<dbReference type="AlphaFoldDB" id="A0A7X7LTW3"/>
<evidence type="ECO:0000256" key="1">
    <source>
        <dbReference type="SAM" id="MobiDB-lite"/>
    </source>
</evidence>
<dbReference type="Proteomes" id="UP000536534">
    <property type="component" value="Unassembled WGS sequence"/>
</dbReference>
<dbReference type="EMBL" id="JAAYYV010000041">
    <property type="protein sequence ID" value="NLF53092.1"/>
    <property type="molecule type" value="Genomic_DNA"/>
</dbReference>
<reference evidence="2 3" key="1">
    <citation type="journal article" date="2020" name="Biotechnol. Biofuels">
        <title>New insights from the biogas microbiome by comprehensive genome-resolved metagenomics of nearly 1600 species originating from multiple anaerobic digesters.</title>
        <authorList>
            <person name="Campanaro S."/>
            <person name="Treu L."/>
            <person name="Rodriguez-R L.M."/>
            <person name="Kovalovszki A."/>
            <person name="Ziels R.M."/>
            <person name="Maus I."/>
            <person name="Zhu X."/>
            <person name="Kougias P.G."/>
            <person name="Basile A."/>
            <person name="Luo G."/>
            <person name="Schluter A."/>
            <person name="Konstantinidis K.T."/>
            <person name="Angelidaki I."/>
        </authorList>
    </citation>
    <scope>NUCLEOTIDE SEQUENCE [LARGE SCALE GENOMIC DNA]</scope>
    <source>
        <strain evidence="2">AS06rmzACSIP_256</strain>
    </source>
</reference>
<evidence type="ECO:0000313" key="2">
    <source>
        <dbReference type="EMBL" id="NLF53092.1"/>
    </source>
</evidence>
<accession>A0A7X7LTW3</accession>
<keyword evidence="2" id="KW-0808">Transferase</keyword>
<sequence length="149" mass="16731">MEWTEDDETRSAVWRSESGAPAPRRVQVVDDTMTADTAFRLASEGTSLLWRGDYHNARQLLQAIARRIDERRTGKKPRKKPPIAMPEAFHLHRQAQAQRARTLGMLLLPFDGDYAIPLRRAPEVGEACTEAWGPAPGEPFVASLRELLG</sequence>
<organism evidence="2 3">
    <name type="scientific">Thauera phenolivorans</name>
    <dbReference type="NCBI Taxonomy" id="1792543"/>
    <lineage>
        <taxon>Bacteria</taxon>
        <taxon>Pseudomonadati</taxon>
        <taxon>Pseudomonadota</taxon>
        <taxon>Betaproteobacteria</taxon>
        <taxon>Rhodocyclales</taxon>
        <taxon>Zoogloeaceae</taxon>
        <taxon>Thauera</taxon>
    </lineage>
</organism>
<protein>
    <submittedName>
        <fullName evidence="2">Methyltransferase</fullName>
    </submittedName>
</protein>
<dbReference type="GO" id="GO:0032259">
    <property type="term" value="P:methylation"/>
    <property type="evidence" value="ECO:0007669"/>
    <property type="project" value="UniProtKB-KW"/>
</dbReference>
<proteinExistence type="predicted"/>
<comment type="caution">
    <text evidence="2">The sequence shown here is derived from an EMBL/GenBank/DDBJ whole genome shotgun (WGS) entry which is preliminary data.</text>
</comment>
<dbReference type="GO" id="GO:0008168">
    <property type="term" value="F:methyltransferase activity"/>
    <property type="evidence" value="ECO:0007669"/>
    <property type="project" value="UniProtKB-KW"/>
</dbReference>
<feature type="non-terminal residue" evidence="2">
    <location>
        <position position="149"/>
    </location>
</feature>
<gene>
    <name evidence="2" type="ORF">GX576_01560</name>
</gene>
<evidence type="ECO:0000313" key="3">
    <source>
        <dbReference type="Proteomes" id="UP000536534"/>
    </source>
</evidence>
<keyword evidence="2" id="KW-0489">Methyltransferase</keyword>
<name>A0A7X7LTW3_9RHOO</name>